<keyword evidence="4" id="KW-1185">Reference proteome</keyword>
<dbReference type="Pfam" id="PF22150">
    <property type="entry name" value="Tt1218-like"/>
    <property type="match status" value="1"/>
</dbReference>
<evidence type="ECO:0000256" key="1">
    <source>
        <dbReference type="SAM" id="Phobius"/>
    </source>
</evidence>
<proteinExistence type="predicted"/>
<comment type="caution">
    <text evidence="3">The sequence shown here is derived from an EMBL/GenBank/DDBJ whole genome shotgun (WGS) entry which is preliminary data.</text>
</comment>
<dbReference type="PROSITE" id="PS00409">
    <property type="entry name" value="PROKAR_NTER_METHYL"/>
    <property type="match status" value="1"/>
</dbReference>
<gene>
    <name evidence="3" type="ORF">EV688_11119</name>
</gene>
<evidence type="ECO:0000259" key="2">
    <source>
        <dbReference type="Pfam" id="PF22150"/>
    </source>
</evidence>
<reference evidence="3 4" key="1">
    <citation type="submission" date="2019-03" db="EMBL/GenBank/DDBJ databases">
        <title>Genomic Encyclopedia of Type Strains, Phase IV (KMG-IV): sequencing the most valuable type-strain genomes for metagenomic binning, comparative biology and taxonomic classification.</title>
        <authorList>
            <person name="Goeker M."/>
        </authorList>
    </citation>
    <scope>NUCLEOTIDE SEQUENCE [LARGE SCALE GENOMIC DNA]</scope>
    <source>
        <strain evidence="3 4">DSM 23344</strain>
    </source>
</reference>
<dbReference type="NCBIfam" id="TIGR02532">
    <property type="entry name" value="IV_pilin_GFxxxE"/>
    <property type="match status" value="1"/>
</dbReference>
<dbReference type="AlphaFoldDB" id="A0A4R2KQ88"/>
<dbReference type="InterPro" id="IPR013362">
    <property type="entry name" value="Pilus_4_PilV"/>
</dbReference>
<dbReference type="NCBIfam" id="TIGR02523">
    <property type="entry name" value="type_IV_pilV"/>
    <property type="match status" value="1"/>
</dbReference>
<evidence type="ECO:0000313" key="3">
    <source>
        <dbReference type="EMBL" id="TCO74862.1"/>
    </source>
</evidence>
<dbReference type="InterPro" id="IPR054402">
    <property type="entry name" value="Tt1218-like_dom"/>
</dbReference>
<dbReference type="Proteomes" id="UP000294980">
    <property type="component" value="Unassembled WGS sequence"/>
</dbReference>
<accession>A0A4R2KQ88</accession>
<evidence type="ECO:0000313" key="4">
    <source>
        <dbReference type="Proteomes" id="UP000294980"/>
    </source>
</evidence>
<dbReference type="EMBL" id="SLWX01000011">
    <property type="protein sequence ID" value="TCO74862.1"/>
    <property type="molecule type" value="Genomic_DNA"/>
</dbReference>
<dbReference type="Pfam" id="PF07963">
    <property type="entry name" value="N_methyl"/>
    <property type="match status" value="1"/>
</dbReference>
<name>A0A4R2KQ88_9GAMM</name>
<feature type="domain" description="Type IV pilin Tt1218-like" evidence="2">
    <location>
        <begin position="48"/>
        <end position="118"/>
    </location>
</feature>
<dbReference type="RefSeq" id="WP_117318888.1">
    <property type="nucleotide sequence ID" value="NZ_QQSW01000016.1"/>
</dbReference>
<dbReference type="InterPro" id="IPR012902">
    <property type="entry name" value="N_methyl_site"/>
</dbReference>
<sequence>MTFFAGRRRAPASVAGKCAAAGCGGGYTLVELLVALLVFSLGALAVAAMQFGAVQATRSASESAAALMLAEDLAQRLLSDTGAIDRYAQALDGSNAMTGGDVTACLDGATCDPPAWAERGIAAWLALSEQRALALPRACVSRDATTLRVGVSWVSRAVLAPPSSNFCTSGDASEGRRALTLTAPLGSAP</sequence>
<feature type="transmembrane region" description="Helical" evidence="1">
    <location>
        <begin position="32"/>
        <end position="54"/>
    </location>
</feature>
<protein>
    <submittedName>
        <fullName evidence="3">Type IV pilus modification protein PilV</fullName>
    </submittedName>
</protein>
<keyword evidence="1" id="KW-1133">Transmembrane helix</keyword>
<keyword evidence="1" id="KW-0812">Transmembrane</keyword>
<organism evidence="3 4">
    <name type="scientific">Chromatocurvus halotolerans</name>
    <dbReference type="NCBI Taxonomy" id="1132028"/>
    <lineage>
        <taxon>Bacteria</taxon>
        <taxon>Pseudomonadati</taxon>
        <taxon>Pseudomonadota</taxon>
        <taxon>Gammaproteobacteria</taxon>
        <taxon>Cellvibrionales</taxon>
        <taxon>Halieaceae</taxon>
        <taxon>Chromatocurvus</taxon>
    </lineage>
</organism>
<keyword evidence="1" id="KW-0472">Membrane</keyword>